<evidence type="ECO:0000256" key="2">
    <source>
        <dbReference type="ARBA" id="ARBA00007267"/>
    </source>
</evidence>
<dbReference type="Pfam" id="PF03638">
    <property type="entry name" value="TCR"/>
    <property type="match status" value="2"/>
</dbReference>
<sequence>MEKGERGDFPPKKAQSETPVKKLARQLDFTGFGAASAAVVLPEHPQQPAAQPLLRRTVKQMQPPPPQPQEQQQQLLLMPAQSQSPLPSIRPVKSESPRTRARTNVEVKDGTPKKQKQCNCKHSKCLKLYCECFASGVHCNGCNCVNCHNNVENEAARREAVEATLERNPNAFRPKIASSPHGNREIKEEEVLVLAKHNKGCHCKKSGCLKKYCECFQANILCSENCKCMDCKNFEGSEERKALFHGDHANNMACIQQAANAAITGAIGSSGYGSPPLSKKRKGQELFFGSTAKDPSIHRLGQYPQANHIKASGHSPFLSSIPATRASNSATLGPSKFTYRSLLADIIQPQDLKELCSVLVVFSAEAAKTLADQKNAMERQPEDRMESSLASSSSDRLRSQKESEVEKAVADDCSSANQAEKTSPNESSSDGVDVSKGRPMSPGTLALMCDEQDTMFMAAASPKGLMGHGYNTSSQLPHGQGKTEVYAEQERIVLTKFRDCLNRLITAAQKNQVTYKFVLELRKRLRATIADNEDKKTKLATLKAFFAEIITERDQLAEKLHKVDADKAKAVEAKKTRYLAELKKLRDQHKAELKTKIEEAEDKGFEDEENTYETKCSSLARAESGGVKDPINVGACKCQNRNQESTGTL</sequence>
<dbReference type="SMART" id="SM01114">
    <property type="entry name" value="CXC"/>
    <property type="match status" value="2"/>
</dbReference>
<keyword evidence="3" id="KW-0539">Nucleus</keyword>
<dbReference type="InterPro" id="IPR028307">
    <property type="entry name" value="Lin-54_fam"/>
</dbReference>
<feature type="compositionally biased region" description="Basic and acidic residues" evidence="5">
    <location>
        <begin position="375"/>
        <end position="386"/>
    </location>
</feature>
<evidence type="ECO:0000256" key="3">
    <source>
        <dbReference type="ARBA" id="ARBA00023242"/>
    </source>
</evidence>
<comment type="caution">
    <text evidence="7">The sequence shown here is derived from an EMBL/GenBank/DDBJ whole genome shotgun (WGS) entry which is preliminary data.</text>
</comment>
<feature type="region of interest" description="Disordered" evidence="5">
    <location>
        <begin position="1"/>
        <end position="20"/>
    </location>
</feature>
<dbReference type="InterPro" id="IPR005172">
    <property type="entry name" value="CRC"/>
</dbReference>
<protein>
    <recommendedName>
        <fullName evidence="6">CRC domain-containing protein</fullName>
    </recommendedName>
</protein>
<dbReference type="EMBL" id="JACBKZ010000013">
    <property type="protein sequence ID" value="KAF5935094.1"/>
    <property type="molecule type" value="Genomic_DNA"/>
</dbReference>
<feature type="compositionally biased region" description="Basic and acidic residues" evidence="5">
    <location>
        <begin position="1"/>
        <end position="15"/>
    </location>
</feature>
<evidence type="ECO:0000256" key="5">
    <source>
        <dbReference type="SAM" id="MobiDB-lite"/>
    </source>
</evidence>
<dbReference type="PANTHER" id="PTHR12446">
    <property type="entry name" value="TESMIN/TSO1-RELATED"/>
    <property type="match status" value="1"/>
</dbReference>
<dbReference type="GO" id="GO:0005634">
    <property type="term" value="C:nucleus"/>
    <property type="evidence" value="ECO:0007669"/>
    <property type="project" value="UniProtKB-SubCell"/>
</dbReference>
<evidence type="ECO:0000313" key="8">
    <source>
        <dbReference type="Proteomes" id="UP000593564"/>
    </source>
</evidence>
<reference evidence="8" key="1">
    <citation type="journal article" date="2020" name="Nat. Commun.">
        <title>Genome assembly of wild tea tree DASZ reveals pedigree and selection history of tea varieties.</title>
        <authorList>
            <person name="Zhang W."/>
            <person name="Zhang Y."/>
            <person name="Qiu H."/>
            <person name="Guo Y."/>
            <person name="Wan H."/>
            <person name="Zhang X."/>
            <person name="Scossa F."/>
            <person name="Alseekh S."/>
            <person name="Zhang Q."/>
            <person name="Wang P."/>
            <person name="Xu L."/>
            <person name="Schmidt M.H."/>
            <person name="Jia X."/>
            <person name="Li D."/>
            <person name="Zhu A."/>
            <person name="Guo F."/>
            <person name="Chen W."/>
            <person name="Ni D."/>
            <person name="Usadel B."/>
            <person name="Fernie A.R."/>
            <person name="Wen W."/>
        </authorList>
    </citation>
    <scope>NUCLEOTIDE SEQUENCE [LARGE SCALE GENOMIC DNA]</scope>
    <source>
        <strain evidence="8">cv. G240</strain>
    </source>
</reference>
<name>A0A7J7G6Z8_CAMSI</name>
<proteinExistence type="inferred from homology"/>
<keyword evidence="8" id="KW-1185">Reference proteome</keyword>
<evidence type="ECO:0000313" key="7">
    <source>
        <dbReference type="EMBL" id="KAF5935094.1"/>
    </source>
</evidence>
<comment type="similarity">
    <text evidence="2">Belongs to the lin-54 family.</text>
</comment>
<dbReference type="PROSITE" id="PS51634">
    <property type="entry name" value="CRC"/>
    <property type="match status" value="1"/>
</dbReference>
<comment type="subcellular location">
    <subcellularLocation>
        <location evidence="1">Nucleus</location>
    </subcellularLocation>
</comment>
<evidence type="ECO:0000256" key="4">
    <source>
        <dbReference type="SAM" id="Coils"/>
    </source>
</evidence>
<evidence type="ECO:0000259" key="6">
    <source>
        <dbReference type="PROSITE" id="PS51634"/>
    </source>
</evidence>
<evidence type="ECO:0000256" key="1">
    <source>
        <dbReference type="ARBA" id="ARBA00004123"/>
    </source>
</evidence>
<keyword evidence="4" id="KW-0175">Coiled coil</keyword>
<feature type="compositionally biased region" description="Polar residues" evidence="5">
    <location>
        <begin position="414"/>
        <end position="430"/>
    </location>
</feature>
<feature type="compositionally biased region" description="Low complexity" evidence="5">
    <location>
        <begin position="69"/>
        <end position="87"/>
    </location>
</feature>
<dbReference type="Proteomes" id="UP000593564">
    <property type="component" value="Unassembled WGS sequence"/>
</dbReference>
<dbReference type="AlphaFoldDB" id="A0A7J7G6Z8"/>
<feature type="domain" description="CRC" evidence="6">
    <location>
        <begin position="114"/>
        <end position="236"/>
    </location>
</feature>
<gene>
    <name evidence="7" type="ORF">HYC85_026223</name>
</gene>
<feature type="compositionally biased region" description="Basic and acidic residues" evidence="5">
    <location>
        <begin position="395"/>
        <end position="410"/>
    </location>
</feature>
<feature type="region of interest" description="Disordered" evidence="5">
    <location>
        <begin position="42"/>
        <end position="108"/>
    </location>
</feature>
<feature type="compositionally biased region" description="Basic and acidic residues" evidence="5">
    <location>
        <begin position="92"/>
        <end position="108"/>
    </location>
</feature>
<organism evidence="7 8">
    <name type="scientific">Camellia sinensis</name>
    <name type="common">Tea plant</name>
    <name type="synonym">Thea sinensis</name>
    <dbReference type="NCBI Taxonomy" id="4442"/>
    <lineage>
        <taxon>Eukaryota</taxon>
        <taxon>Viridiplantae</taxon>
        <taxon>Streptophyta</taxon>
        <taxon>Embryophyta</taxon>
        <taxon>Tracheophyta</taxon>
        <taxon>Spermatophyta</taxon>
        <taxon>Magnoliopsida</taxon>
        <taxon>eudicotyledons</taxon>
        <taxon>Gunneridae</taxon>
        <taxon>Pentapetalae</taxon>
        <taxon>asterids</taxon>
        <taxon>Ericales</taxon>
        <taxon>Theaceae</taxon>
        <taxon>Camellia</taxon>
    </lineage>
</organism>
<reference evidence="7 8" key="2">
    <citation type="submission" date="2020-07" db="EMBL/GenBank/DDBJ databases">
        <title>Genome assembly of wild tea tree DASZ reveals pedigree and selection history of tea varieties.</title>
        <authorList>
            <person name="Zhang W."/>
        </authorList>
    </citation>
    <scope>NUCLEOTIDE SEQUENCE [LARGE SCALE GENOMIC DNA]</scope>
    <source>
        <strain evidence="8">cv. G240</strain>
        <tissue evidence="7">Leaf</tissue>
    </source>
</reference>
<dbReference type="PANTHER" id="PTHR12446:SF64">
    <property type="entry name" value="TESMIN_TSO1-LIKE CXC DOMAIN-CONTAINING PROTEIN"/>
    <property type="match status" value="1"/>
</dbReference>
<feature type="coiled-coil region" evidence="4">
    <location>
        <begin position="568"/>
        <end position="610"/>
    </location>
</feature>
<accession>A0A7J7G6Z8</accession>
<dbReference type="GO" id="GO:0006355">
    <property type="term" value="P:regulation of DNA-templated transcription"/>
    <property type="evidence" value="ECO:0007669"/>
    <property type="project" value="TreeGrafter"/>
</dbReference>
<feature type="region of interest" description="Disordered" evidence="5">
    <location>
        <begin position="373"/>
        <end position="445"/>
    </location>
</feature>
<dbReference type="InterPro" id="IPR033467">
    <property type="entry name" value="Tesmin/TSO1-like_CXC"/>
</dbReference>